<reference evidence="1" key="1">
    <citation type="submission" date="2021-01" db="EMBL/GenBank/DDBJ databases">
        <authorList>
            <person name="Zhong Y.L."/>
        </authorList>
    </citation>
    <scope>NUCLEOTIDE SEQUENCE</scope>
    <source>
        <strain evidence="1">KCTC 23302</strain>
    </source>
</reference>
<proteinExistence type="predicted"/>
<gene>
    <name evidence="1" type="ORF">JJQ60_15810</name>
</gene>
<organism evidence="1 2">
    <name type="scientific">Aquimarina mytili</name>
    <dbReference type="NCBI Taxonomy" id="874423"/>
    <lineage>
        <taxon>Bacteria</taxon>
        <taxon>Pseudomonadati</taxon>
        <taxon>Bacteroidota</taxon>
        <taxon>Flavobacteriia</taxon>
        <taxon>Flavobacteriales</taxon>
        <taxon>Flavobacteriaceae</taxon>
        <taxon>Aquimarina</taxon>
    </lineage>
</organism>
<dbReference type="Gene3D" id="1.20.120.450">
    <property type="entry name" value="dinb family like domain"/>
    <property type="match status" value="1"/>
</dbReference>
<protein>
    <submittedName>
        <fullName evidence="1">DUF1569 domain-containing protein</fullName>
    </submittedName>
</protein>
<sequence>MKKIITTSIIFSLILIYAVSVCSQPSKDNFMTSELNRIEQYLIHRDSLNKEVSKVAVAWHLDHSLKVINGICDSLHASKPESYKKRFNIARTFSFTFGFIPRGRAQSPKSVLPPDTIKTDDIVSQLSIARDKLTSLDALDDKSNFKHPVFDQLNKKQARRFIEIHTRHHLKIVKDILKE</sequence>
<accession>A0A936ZZ31</accession>
<evidence type="ECO:0000313" key="1">
    <source>
        <dbReference type="EMBL" id="MBL0684996.1"/>
    </source>
</evidence>
<dbReference type="Pfam" id="PF07606">
    <property type="entry name" value="DUF1569"/>
    <property type="match status" value="1"/>
</dbReference>
<name>A0A936ZZ31_9FLAO</name>
<dbReference type="InterPro" id="IPR034660">
    <property type="entry name" value="DinB/YfiT-like"/>
</dbReference>
<dbReference type="Proteomes" id="UP000651057">
    <property type="component" value="Unassembled WGS sequence"/>
</dbReference>
<evidence type="ECO:0000313" key="2">
    <source>
        <dbReference type="Proteomes" id="UP000651057"/>
    </source>
</evidence>
<dbReference type="AlphaFoldDB" id="A0A936ZZ31"/>
<dbReference type="EMBL" id="JAERQJ010000006">
    <property type="protein sequence ID" value="MBL0684996.1"/>
    <property type="molecule type" value="Genomic_DNA"/>
</dbReference>
<dbReference type="RefSeq" id="WP_201922384.1">
    <property type="nucleotide sequence ID" value="NZ_BAABAX010000014.1"/>
</dbReference>
<dbReference type="InterPro" id="IPR011463">
    <property type="entry name" value="DUF1569"/>
</dbReference>
<keyword evidence="2" id="KW-1185">Reference proteome</keyword>
<comment type="caution">
    <text evidence="1">The sequence shown here is derived from an EMBL/GenBank/DDBJ whole genome shotgun (WGS) entry which is preliminary data.</text>
</comment>